<keyword evidence="2" id="KW-1185">Reference proteome</keyword>
<evidence type="ECO:0000313" key="1">
    <source>
        <dbReference type="EnsemblPlants" id="Solyc02g092520.2.1"/>
    </source>
</evidence>
<dbReference type="Gramene" id="Solyc02g092520.2.1">
    <property type="protein sequence ID" value="Solyc02g092520.2.1"/>
    <property type="gene ID" value="Solyc02g092520.2"/>
</dbReference>
<sequence length="64" mass="7119">MVHFSSQDTSQSPSFYLSIIPELIRAWGVNRCTRDGESKEEFAPTKSQSFFVYGTNGGTSVLIL</sequence>
<dbReference type="Proteomes" id="UP000004994">
    <property type="component" value="Chromosome 2"/>
</dbReference>
<dbReference type="InParanoid" id="A0A3Q7FZ90"/>
<reference evidence="1" key="2">
    <citation type="submission" date="2019-01" db="UniProtKB">
        <authorList>
            <consortium name="EnsemblPlants"/>
        </authorList>
    </citation>
    <scope>IDENTIFICATION</scope>
    <source>
        <strain evidence="1">cv. Heinz 1706</strain>
    </source>
</reference>
<proteinExistence type="predicted"/>
<evidence type="ECO:0000313" key="2">
    <source>
        <dbReference type="Proteomes" id="UP000004994"/>
    </source>
</evidence>
<name>A0A3Q7FZ90_SOLLC</name>
<organism evidence="1">
    <name type="scientific">Solanum lycopersicum</name>
    <name type="common">Tomato</name>
    <name type="synonym">Lycopersicon esculentum</name>
    <dbReference type="NCBI Taxonomy" id="4081"/>
    <lineage>
        <taxon>Eukaryota</taxon>
        <taxon>Viridiplantae</taxon>
        <taxon>Streptophyta</taxon>
        <taxon>Embryophyta</taxon>
        <taxon>Tracheophyta</taxon>
        <taxon>Spermatophyta</taxon>
        <taxon>Magnoliopsida</taxon>
        <taxon>eudicotyledons</taxon>
        <taxon>Gunneridae</taxon>
        <taxon>Pentapetalae</taxon>
        <taxon>asterids</taxon>
        <taxon>lamiids</taxon>
        <taxon>Solanales</taxon>
        <taxon>Solanaceae</taxon>
        <taxon>Solanoideae</taxon>
        <taxon>Solaneae</taxon>
        <taxon>Solanum</taxon>
        <taxon>Solanum subgen. Lycopersicon</taxon>
    </lineage>
</organism>
<protein>
    <submittedName>
        <fullName evidence="1">Uncharacterized protein</fullName>
    </submittedName>
</protein>
<dbReference type="EnsemblPlants" id="Solyc02g092520.2.1">
    <property type="protein sequence ID" value="Solyc02g092520.2.1"/>
    <property type="gene ID" value="Solyc02g092520.2"/>
</dbReference>
<dbReference type="AlphaFoldDB" id="A0A3Q7FZ90"/>
<accession>A0A3Q7FZ90</accession>
<reference evidence="1" key="1">
    <citation type="journal article" date="2012" name="Nature">
        <title>The tomato genome sequence provides insights into fleshy fruit evolution.</title>
        <authorList>
            <consortium name="Tomato Genome Consortium"/>
        </authorList>
    </citation>
    <scope>NUCLEOTIDE SEQUENCE [LARGE SCALE GENOMIC DNA]</scope>
    <source>
        <strain evidence="1">cv. Heinz 1706</strain>
    </source>
</reference>